<feature type="domain" description="Phosphatidic acid phosphatase type 2/haloperoxidase" evidence="8">
    <location>
        <begin position="58"/>
        <end position="168"/>
    </location>
</feature>
<evidence type="ECO:0000259" key="8">
    <source>
        <dbReference type="SMART" id="SM00014"/>
    </source>
</evidence>
<dbReference type="Gene3D" id="1.20.144.10">
    <property type="entry name" value="Phosphatidic acid phosphatase type 2/haloperoxidase"/>
    <property type="match status" value="2"/>
</dbReference>
<gene>
    <name evidence="9" type="ORF">C4N18_12005</name>
</gene>
<accession>A0ABM6U6A7</accession>
<evidence type="ECO:0000313" key="9">
    <source>
        <dbReference type="EMBL" id="AVQ31905.1"/>
    </source>
</evidence>
<evidence type="ECO:0000313" key="10">
    <source>
        <dbReference type="Proteomes" id="UP000241238"/>
    </source>
</evidence>
<dbReference type="PANTHER" id="PTHR14969:SF62">
    <property type="entry name" value="DECAPRENYLPHOSPHORYL-5-PHOSPHORIBOSE PHOSPHATASE RV3807C-RELATED"/>
    <property type="match status" value="1"/>
</dbReference>
<evidence type="ECO:0000256" key="4">
    <source>
        <dbReference type="ARBA" id="ARBA00022801"/>
    </source>
</evidence>
<dbReference type="PANTHER" id="PTHR14969">
    <property type="entry name" value="SPHINGOSINE-1-PHOSPHATE PHOSPHOHYDROLASE"/>
    <property type="match status" value="1"/>
</dbReference>
<feature type="transmembrane region" description="Helical" evidence="7">
    <location>
        <begin position="58"/>
        <end position="77"/>
    </location>
</feature>
<protein>
    <submittedName>
        <fullName evidence="9">Phosphatase PAP2 family protein</fullName>
    </submittedName>
</protein>
<name>A0ABM6U6A7_FUSVA</name>
<organism evidence="9 10">
    <name type="scientific">Fusobacterium varium ATCC 27725</name>
    <dbReference type="NCBI Taxonomy" id="469618"/>
    <lineage>
        <taxon>Bacteria</taxon>
        <taxon>Fusobacteriati</taxon>
        <taxon>Fusobacteriota</taxon>
        <taxon>Fusobacteriia</taxon>
        <taxon>Fusobacteriales</taxon>
        <taxon>Fusobacteriaceae</taxon>
        <taxon>Fusobacterium</taxon>
    </lineage>
</organism>
<dbReference type="SUPFAM" id="SSF48317">
    <property type="entry name" value="Acid phosphatase/Vanadium-dependent haloperoxidase"/>
    <property type="match status" value="1"/>
</dbReference>
<dbReference type="GeneID" id="77468720"/>
<evidence type="ECO:0000256" key="1">
    <source>
        <dbReference type="ARBA" id="ARBA00004651"/>
    </source>
</evidence>
<dbReference type="EMBL" id="CP028103">
    <property type="protein sequence ID" value="AVQ31905.1"/>
    <property type="molecule type" value="Genomic_DNA"/>
</dbReference>
<keyword evidence="5 7" id="KW-1133">Transmembrane helix</keyword>
<dbReference type="Pfam" id="PF01569">
    <property type="entry name" value="PAP2"/>
    <property type="match status" value="1"/>
</dbReference>
<keyword evidence="10" id="KW-1185">Reference proteome</keyword>
<evidence type="ECO:0000256" key="5">
    <source>
        <dbReference type="ARBA" id="ARBA00022989"/>
    </source>
</evidence>
<evidence type="ECO:0000256" key="2">
    <source>
        <dbReference type="ARBA" id="ARBA00022475"/>
    </source>
</evidence>
<sequence>MFHFFESIDIQILFFIQEHYKTSLFDKLMPIITKLGNIGIFWIVLACIFIFIKKYRKIGIMIFISIFLCTLLGNIILKPLVKRIRPFELVYFTQLLISAPKDFSFPSGHTMVSFASASIIISQNKKWGIYAFILAFLIGFSRLYLFVHFPTDVIIGAFIGSILGVVSIKIYNKYIIIK</sequence>
<feature type="transmembrane region" description="Helical" evidence="7">
    <location>
        <begin position="31"/>
        <end position="52"/>
    </location>
</feature>
<evidence type="ECO:0000256" key="7">
    <source>
        <dbReference type="SAM" id="Phobius"/>
    </source>
</evidence>
<evidence type="ECO:0000256" key="3">
    <source>
        <dbReference type="ARBA" id="ARBA00022692"/>
    </source>
</evidence>
<keyword evidence="3 7" id="KW-0812">Transmembrane</keyword>
<proteinExistence type="predicted"/>
<comment type="subcellular location">
    <subcellularLocation>
        <location evidence="1">Cell membrane</location>
        <topology evidence="1">Multi-pass membrane protein</topology>
    </subcellularLocation>
</comment>
<dbReference type="RefSeq" id="WP_005948269.1">
    <property type="nucleotide sequence ID" value="NZ_CP028103.1"/>
</dbReference>
<dbReference type="SMART" id="SM00014">
    <property type="entry name" value="acidPPc"/>
    <property type="match status" value="1"/>
</dbReference>
<evidence type="ECO:0000256" key="6">
    <source>
        <dbReference type="ARBA" id="ARBA00023136"/>
    </source>
</evidence>
<feature type="transmembrane region" description="Helical" evidence="7">
    <location>
        <begin position="127"/>
        <end position="147"/>
    </location>
</feature>
<dbReference type="Proteomes" id="UP000241238">
    <property type="component" value="Chromosome"/>
</dbReference>
<feature type="transmembrane region" description="Helical" evidence="7">
    <location>
        <begin position="153"/>
        <end position="171"/>
    </location>
</feature>
<dbReference type="InterPro" id="IPR000326">
    <property type="entry name" value="PAP2/HPO"/>
</dbReference>
<dbReference type="InterPro" id="IPR036938">
    <property type="entry name" value="PAP2/HPO_sf"/>
</dbReference>
<keyword evidence="2" id="KW-1003">Cell membrane</keyword>
<keyword evidence="6 7" id="KW-0472">Membrane</keyword>
<reference evidence="10" key="1">
    <citation type="journal article" date="2018" name="MSphere">
        <title>Fusobacterium Genomics Using MinION and Illumina Sequencing Enables Genome Completion and Correction.</title>
        <authorList>
            <person name="Todd S.M."/>
            <person name="Settlage R.E."/>
            <person name="Lahmers K.K."/>
            <person name="Slade D.J."/>
        </authorList>
    </citation>
    <scope>NUCLEOTIDE SEQUENCE [LARGE SCALE GENOMIC DNA]</scope>
    <source>
        <strain evidence="10">ATCC 27725</strain>
    </source>
</reference>
<keyword evidence="4" id="KW-0378">Hydrolase</keyword>